<evidence type="ECO:0000313" key="2">
    <source>
        <dbReference type="Proteomes" id="UP000299102"/>
    </source>
</evidence>
<comment type="caution">
    <text evidence="1">The sequence shown here is derived from an EMBL/GenBank/DDBJ whole genome shotgun (WGS) entry which is preliminary data.</text>
</comment>
<reference evidence="1 2" key="1">
    <citation type="journal article" date="2019" name="Commun. Biol.">
        <title>The bagworm genome reveals a unique fibroin gene that provides high tensile strength.</title>
        <authorList>
            <person name="Kono N."/>
            <person name="Nakamura H."/>
            <person name="Ohtoshi R."/>
            <person name="Tomita M."/>
            <person name="Numata K."/>
            <person name="Arakawa K."/>
        </authorList>
    </citation>
    <scope>NUCLEOTIDE SEQUENCE [LARGE SCALE GENOMIC DNA]</scope>
</reference>
<accession>A0A4C1YR84</accession>
<dbReference type="EMBL" id="BGZK01001318">
    <property type="protein sequence ID" value="GBP77139.1"/>
    <property type="molecule type" value="Genomic_DNA"/>
</dbReference>
<dbReference type="AlphaFoldDB" id="A0A4C1YR84"/>
<evidence type="ECO:0000313" key="1">
    <source>
        <dbReference type="EMBL" id="GBP77139.1"/>
    </source>
</evidence>
<name>A0A4C1YR84_EUMVA</name>
<sequence length="105" mass="12228">MREHDVCPLNEVTLFLPRHTPVTLFRTEELGPRPRPVQSQLPTVNRRRDGKLRDGRLKFFCEARRKSFDISQSLPVVSPVPSQYLTYAFSFEDTRATRTSVAFYV</sequence>
<dbReference type="Proteomes" id="UP000299102">
    <property type="component" value="Unassembled WGS sequence"/>
</dbReference>
<proteinExistence type="predicted"/>
<protein>
    <submittedName>
        <fullName evidence="1">Uncharacterized protein</fullName>
    </submittedName>
</protein>
<gene>
    <name evidence="1" type="ORF">EVAR_99385_1</name>
</gene>
<organism evidence="1 2">
    <name type="scientific">Eumeta variegata</name>
    <name type="common">Bagworm moth</name>
    <name type="synonym">Eumeta japonica</name>
    <dbReference type="NCBI Taxonomy" id="151549"/>
    <lineage>
        <taxon>Eukaryota</taxon>
        <taxon>Metazoa</taxon>
        <taxon>Ecdysozoa</taxon>
        <taxon>Arthropoda</taxon>
        <taxon>Hexapoda</taxon>
        <taxon>Insecta</taxon>
        <taxon>Pterygota</taxon>
        <taxon>Neoptera</taxon>
        <taxon>Endopterygota</taxon>
        <taxon>Lepidoptera</taxon>
        <taxon>Glossata</taxon>
        <taxon>Ditrysia</taxon>
        <taxon>Tineoidea</taxon>
        <taxon>Psychidae</taxon>
        <taxon>Oiketicinae</taxon>
        <taxon>Eumeta</taxon>
    </lineage>
</organism>
<keyword evidence="2" id="KW-1185">Reference proteome</keyword>